<dbReference type="Proteomes" id="UP000285839">
    <property type="component" value="Unassembled WGS sequence"/>
</dbReference>
<sequence>MINGKLEFCRDDFKMYRMFEAQLAFYQKQMSELRDDYLIVDTVNDYRSGQAHTVTIETVQQTAYARSKAQVEAVILDLTQKLWIIRRTVDLATGCTEAALQAAVAMYVYQGTELDKIARLLFVSRPTVSRYIKRFFELDSVRKLFYQAVEESKDNLRNLKNG</sequence>
<dbReference type="Gene3D" id="1.10.10.60">
    <property type="entry name" value="Homeodomain-like"/>
    <property type="match status" value="1"/>
</dbReference>
<organism evidence="1 2">
    <name type="scientific">Blautia obeum</name>
    <dbReference type="NCBI Taxonomy" id="40520"/>
    <lineage>
        <taxon>Bacteria</taxon>
        <taxon>Bacillati</taxon>
        <taxon>Bacillota</taxon>
        <taxon>Clostridia</taxon>
        <taxon>Lachnospirales</taxon>
        <taxon>Lachnospiraceae</taxon>
        <taxon>Blautia</taxon>
    </lineage>
</organism>
<proteinExistence type="predicted"/>
<evidence type="ECO:0000313" key="2">
    <source>
        <dbReference type="Proteomes" id="UP000285839"/>
    </source>
</evidence>
<comment type="caution">
    <text evidence="1">The sequence shown here is derived from an EMBL/GenBank/DDBJ whole genome shotgun (WGS) entry which is preliminary data.</text>
</comment>
<protein>
    <submittedName>
        <fullName evidence="1">Uncharacterized protein</fullName>
    </submittedName>
</protein>
<dbReference type="RefSeq" id="WP_117639837.1">
    <property type="nucleotide sequence ID" value="NZ_QRUH01000014.1"/>
</dbReference>
<reference evidence="1 2" key="1">
    <citation type="submission" date="2018-08" db="EMBL/GenBank/DDBJ databases">
        <title>A genome reference for cultivated species of the human gut microbiota.</title>
        <authorList>
            <person name="Zou Y."/>
            <person name="Xue W."/>
            <person name="Luo G."/>
        </authorList>
    </citation>
    <scope>NUCLEOTIDE SEQUENCE [LARGE SCALE GENOMIC DNA]</scope>
    <source>
        <strain evidence="1 2">AF25-21</strain>
    </source>
</reference>
<evidence type="ECO:0000313" key="1">
    <source>
        <dbReference type="EMBL" id="RGR46342.1"/>
    </source>
</evidence>
<gene>
    <name evidence="1" type="ORF">DWY46_15415</name>
</gene>
<accession>A0A412EMH4</accession>
<name>A0A412EMH4_9FIRM</name>
<dbReference type="AlphaFoldDB" id="A0A412EMH4"/>
<dbReference type="EMBL" id="QRUH01000014">
    <property type="protein sequence ID" value="RGR46342.1"/>
    <property type="molecule type" value="Genomic_DNA"/>
</dbReference>